<dbReference type="GO" id="GO:0042254">
    <property type="term" value="P:ribosome biogenesis"/>
    <property type="evidence" value="ECO:0007669"/>
    <property type="project" value="UniProtKB-KW"/>
</dbReference>
<accession>A0A9D0YQP6</accession>
<evidence type="ECO:0000256" key="4">
    <source>
        <dbReference type="ARBA" id="ARBA00022807"/>
    </source>
</evidence>
<name>A0A9D0YQP6_9FIRM</name>
<evidence type="ECO:0000313" key="8">
    <source>
        <dbReference type="Proteomes" id="UP000886879"/>
    </source>
</evidence>
<organism evidence="7 8">
    <name type="scientific">Candidatus Enterenecus faecium</name>
    <dbReference type="NCBI Taxonomy" id="2840780"/>
    <lineage>
        <taxon>Bacteria</taxon>
        <taxon>Bacillati</taxon>
        <taxon>Bacillota</taxon>
        <taxon>Clostridia</taxon>
        <taxon>Eubacteriales</taxon>
        <taxon>Candidatus Enterenecus</taxon>
    </lineage>
</organism>
<comment type="similarity">
    <text evidence="5">Belongs to the Prp family.</text>
</comment>
<gene>
    <name evidence="7" type="ORF">IAD31_00575</name>
</gene>
<sequence>MTTVTFHASNGRMDGVVVDGHSGYADAGSDIVCAAISSTVGLLECTLNEVLGLGAPVKVKEEEAHLSLRLPTGLSQGNEHTSQNLMVGLMVYLQALSQEYPDNLIVLLDDDDED</sequence>
<proteinExistence type="inferred from homology"/>
<evidence type="ECO:0000256" key="3">
    <source>
        <dbReference type="ARBA" id="ARBA00022801"/>
    </source>
</evidence>
<dbReference type="CDD" id="cd16332">
    <property type="entry name" value="Prp-like"/>
    <property type="match status" value="1"/>
</dbReference>
<dbReference type="AlphaFoldDB" id="A0A9D0YQP6"/>
<comment type="caution">
    <text evidence="7">The sequence shown here is derived from an EMBL/GenBank/DDBJ whole genome shotgun (WGS) entry which is preliminary data.</text>
</comment>
<keyword evidence="4" id="KW-0788">Thiol protease</keyword>
<dbReference type="Gene3D" id="3.30.70.1490">
    <property type="entry name" value="Cysteine protease Prp"/>
    <property type="match status" value="1"/>
</dbReference>
<keyword evidence="3" id="KW-0378">Hydrolase</keyword>
<evidence type="ECO:0000256" key="6">
    <source>
        <dbReference type="ARBA" id="ARBA00044538"/>
    </source>
</evidence>
<reference evidence="7" key="1">
    <citation type="submission" date="2020-10" db="EMBL/GenBank/DDBJ databases">
        <authorList>
            <person name="Gilroy R."/>
        </authorList>
    </citation>
    <scope>NUCLEOTIDE SEQUENCE</scope>
    <source>
        <strain evidence="7">ChiGjej2B2-12916</strain>
    </source>
</reference>
<dbReference type="PANTHER" id="PTHR39178">
    <property type="entry name" value="HYPOTHETICAL RIBOSOME-ASSOCIATED PROTEIN"/>
    <property type="match status" value="1"/>
</dbReference>
<dbReference type="InterPro" id="IPR007422">
    <property type="entry name" value="Peptidase_Prp"/>
</dbReference>
<dbReference type="SUPFAM" id="SSF118010">
    <property type="entry name" value="TM1457-like"/>
    <property type="match status" value="1"/>
</dbReference>
<evidence type="ECO:0000256" key="5">
    <source>
        <dbReference type="ARBA" id="ARBA00044503"/>
    </source>
</evidence>
<dbReference type="Pfam" id="PF04327">
    <property type="entry name" value="Peptidase_Prp"/>
    <property type="match status" value="1"/>
</dbReference>
<dbReference type="GO" id="GO:0006508">
    <property type="term" value="P:proteolysis"/>
    <property type="evidence" value="ECO:0007669"/>
    <property type="project" value="UniProtKB-KW"/>
</dbReference>
<evidence type="ECO:0000313" key="7">
    <source>
        <dbReference type="EMBL" id="HIQ60087.1"/>
    </source>
</evidence>
<evidence type="ECO:0000256" key="1">
    <source>
        <dbReference type="ARBA" id="ARBA00022517"/>
    </source>
</evidence>
<dbReference type="PANTHER" id="PTHR39178:SF1">
    <property type="entry name" value="RIBOSOMAL-PROCESSING CYSTEINE PROTEASE PRP"/>
    <property type="match status" value="1"/>
</dbReference>
<dbReference type="EMBL" id="DVFO01000003">
    <property type="protein sequence ID" value="HIQ60087.1"/>
    <property type="molecule type" value="Genomic_DNA"/>
</dbReference>
<keyword evidence="2 7" id="KW-0645">Protease</keyword>
<keyword evidence="1" id="KW-0690">Ribosome biogenesis</keyword>
<reference evidence="7" key="2">
    <citation type="journal article" date="2021" name="PeerJ">
        <title>Extensive microbial diversity within the chicken gut microbiome revealed by metagenomics and culture.</title>
        <authorList>
            <person name="Gilroy R."/>
            <person name="Ravi A."/>
            <person name="Getino M."/>
            <person name="Pursley I."/>
            <person name="Horton D.L."/>
            <person name="Alikhan N.F."/>
            <person name="Baker D."/>
            <person name="Gharbi K."/>
            <person name="Hall N."/>
            <person name="Watson M."/>
            <person name="Adriaenssens E.M."/>
            <person name="Foster-Nyarko E."/>
            <person name="Jarju S."/>
            <person name="Secka A."/>
            <person name="Antonio M."/>
            <person name="Oren A."/>
            <person name="Chaudhuri R.R."/>
            <person name="La Ragione R."/>
            <person name="Hildebrand F."/>
            <person name="Pallen M.J."/>
        </authorList>
    </citation>
    <scope>NUCLEOTIDE SEQUENCE</scope>
    <source>
        <strain evidence="7">ChiGjej2B2-12916</strain>
    </source>
</reference>
<dbReference type="Proteomes" id="UP000886879">
    <property type="component" value="Unassembled WGS sequence"/>
</dbReference>
<dbReference type="GO" id="GO:0008234">
    <property type="term" value="F:cysteine-type peptidase activity"/>
    <property type="evidence" value="ECO:0007669"/>
    <property type="project" value="UniProtKB-KW"/>
</dbReference>
<evidence type="ECO:0000256" key="2">
    <source>
        <dbReference type="ARBA" id="ARBA00022670"/>
    </source>
</evidence>
<dbReference type="InterPro" id="IPR036764">
    <property type="entry name" value="Peptidase_Prp_sf"/>
</dbReference>
<protein>
    <recommendedName>
        <fullName evidence="6">Ribosomal processing cysteine protease Prp</fullName>
    </recommendedName>
</protein>